<gene>
    <name evidence="3" type="ORF">ACHAXA_002929</name>
</gene>
<protein>
    <recommendedName>
        <fullName evidence="2">LNS2/PITP domain-containing protein</fullName>
    </recommendedName>
</protein>
<reference evidence="3 4" key="1">
    <citation type="submission" date="2024-10" db="EMBL/GenBank/DDBJ databases">
        <title>Updated reference genomes for cyclostephanoid diatoms.</title>
        <authorList>
            <person name="Roberts W.R."/>
            <person name="Alverson A.J."/>
        </authorList>
    </citation>
    <scope>NUCLEOTIDE SEQUENCE [LARGE SCALE GENOMIC DNA]</scope>
    <source>
        <strain evidence="3 4">AJA228-03</strain>
    </source>
</reference>
<comment type="caution">
    <text evidence="3">The sequence shown here is derived from an EMBL/GenBank/DDBJ whole genome shotgun (WGS) entry which is preliminary data.</text>
</comment>
<sequence length="755" mass="81016">MNSSAAPPSSSAFSPPPPTSGSSPHGSASGSALDVIVIVPSSSSSSSAKGGGSEGGWIGGGVPSSSDFYVTFPPGLAWTPSSSVATSVSTTTTTTTTMKTSALSLSASVRRLLPDRRVSSGGIGVDVALVEGGGDVDRTTTSHESNVETNSTSITHPSRMPSLEPSSNRLTANRMVTKMRREGNVQVRINGRYIPQLDMIFSSTKQRITNVVGLPGSLKFFGGGSSVVGDGMGRKIGVNNDETSCRFVDGNGLRPPEEAFNALLYDGNEWEACDDDDDDDDRAMRGGGGGAILCHGRNLLRYTLFSRSGVAIATAEAHLYLWRSCDSVVVSDIDGTVTRSDVRGVIDTVLQDKFQHVHDGICQFYHAVMDAGNRGRSDHNRGRKGDDGVGVGGDVAGEVRFLYLSSRPISFVNQTRKLLVSLSQSHSRTQRNYGLPPGPIMCHTGPLSSVLYSELVAKDIYQFKADVLARQVVIPFVAARGEVECMPSSPSRSSRTVVYDGPSKHIDGDVNPKPKYINGDAKGGLNFFRSSSGGMSDVSSMCDDRLFLAGFGNKMTDAVAYEMAGIDRGDIYIIDKESRILCMGETERNYDSTRSIMCDLKEGVIAQSEYFLPGEECCPGGIDRQLSSELSASAHDEYASSALDVDKVAKPIHSIELSLKEERRFESLDGLFTTATTVDVYVTSDKEKSGRSATSRWAKAKQIRRFSSRRNSFMRFPSFGSSSSGGTSSSSSKKIIFRGYDDPLLFARIRERMVG</sequence>
<dbReference type="SMART" id="SM00775">
    <property type="entry name" value="LNS2"/>
    <property type="match status" value="1"/>
</dbReference>
<dbReference type="InterPro" id="IPR013209">
    <property type="entry name" value="LNS2"/>
</dbReference>
<evidence type="ECO:0000259" key="2">
    <source>
        <dbReference type="SMART" id="SM00775"/>
    </source>
</evidence>
<evidence type="ECO:0000256" key="1">
    <source>
        <dbReference type="SAM" id="MobiDB-lite"/>
    </source>
</evidence>
<evidence type="ECO:0000313" key="4">
    <source>
        <dbReference type="Proteomes" id="UP001530377"/>
    </source>
</evidence>
<feature type="compositionally biased region" description="Polar residues" evidence="1">
    <location>
        <begin position="142"/>
        <end position="156"/>
    </location>
</feature>
<dbReference type="InterPro" id="IPR031315">
    <property type="entry name" value="LNS2/PITP"/>
</dbReference>
<organism evidence="3 4">
    <name type="scientific">Cyclostephanos tholiformis</name>
    <dbReference type="NCBI Taxonomy" id="382380"/>
    <lineage>
        <taxon>Eukaryota</taxon>
        <taxon>Sar</taxon>
        <taxon>Stramenopiles</taxon>
        <taxon>Ochrophyta</taxon>
        <taxon>Bacillariophyta</taxon>
        <taxon>Coscinodiscophyceae</taxon>
        <taxon>Thalassiosirophycidae</taxon>
        <taxon>Stephanodiscales</taxon>
        <taxon>Stephanodiscaceae</taxon>
        <taxon>Cyclostephanos</taxon>
    </lineage>
</organism>
<dbReference type="PANTHER" id="PTHR12181">
    <property type="entry name" value="LIPIN"/>
    <property type="match status" value="1"/>
</dbReference>
<feature type="compositionally biased region" description="Low complexity" evidence="1">
    <location>
        <begin position="1"/>
        <end position="13"/>
    </location>
</feature>
<feature type="compositionally biased region" description="Low complexity" evidence="1">
    <location>
        <begin position="20"/>
        <end position="31"/>
    </location>
</feature>
<dbReference type="Pfam" id="PF08235">
    <property type="entry name" value="LNS2"/>
    <property type="match status" value="2"/>
</dbReference>
<evidence type="ECO:0000313" key="3">
    <source>
        <dbReference type="EMBL" id="KAL3817017.1"/>
    </source>
</evidence>
<feature type="region of interest" description="Disordered" evidence="1">
    <location>
        <begin position="133"/>
        <end position="166"/>
    </location>
</feature>
<feature type="domain" description="LNS2/PITP" evidence="2">
    <location>
        <begin position="328"/>
        <end position="583"/>
    </location>
</feature>
<name>A0ABD3RXR0_9STRA</name>
<dbReference type="AlphaFoldDB" id="A0ABD3RXR0"/>
<feature type="region of interest" description="Disordered" evidence="1">
    <location>
        <begin position="1"/>
        <end position="31"/>
    </location>
</feature>
<dbReference type="EMBL" id="JALLPB020000121">
    <property type="protein sequence ID" value="KAL3817017.1"/>
    <property type="molecule type" value="Genomic_DNA"/>
</dbReference>
<dbReference type="Proteomes" id="UP001530377">
    <property type="component" value="Unassembled WGS sequence"/>
</dbReference>
<proteinExistence type="predicted"/>
<keyword evidence="4" id="KW-1185">Reference proteome</keyword>
<accession>A0ABD3RXR0</accession>
<dbReference type="InterPro" id="IPR026058">
    <property type="entry name" value="LIPIN"/>
</dbReference>
<dbReference type="PANTHER" id="PTHR12181:SF12">
    <property type="entry name" value="PHOSPHATIDATE PHOSPHATASE"/>
    <property type="match status" value="1"/>
</dbReference>